<protein>
    <recommendedName>
        <fullName evidence="3">Lipid-binding serum glycoprotein N-terminal domain-containing protein</fullName>
    </recommendedName>
</protein>
<proteinExistence type="predicted"/>
<reference evidence="1 2" key="1">
    <citation type="journal article" date="2019" name="Sci. Rep.">
        <title>Comparative genomics of chytrid fungi reveal insights into the obligate biotrophic and pathogenic lifestyle of Synchytrium endobioticum.</title>
        <authorList>
            <person name="van de Vossenberg B.T.L.H."/>
            <person name="Warris S."/>
            <person name="Nguyen H.D.T."/>
            <person name="van Gent-Pelzer M.P.E."/>
            <person name="Joly D.L."/>
            <person name="van de Geest H.C."/>
            <person name="Bonants P.J.M."/>
            <person name="Smith D.S."/>
            <person name="Levesque C.A."/>
            <person name="van der Lee T.A.J."/>
        </authorList>
    </citation>
    <scope>NUCLEOTIDE SEQUENCE [LARGE SCALE GENOMIC DNA]</scope>
    <source>
        <strain evidence="1 2">CBS 675.73</strain>
    </source>
</reference>
<dbReference type="InterPro" id="IPR017943">
    <property type="entry name" value="Bactericidal_perm-incr_a/b_dom"/>
</dbReference>
<evidence type="ECO:0000313" key="1">
    <source>
        <dbReference type="EMBL" id="TPX77209.1"/>
    </source>
</evidence>
<keyword evidence="2" id="KW-1185">Reference proteome</keyword>
<dbReference type="AlphaFoldDB" id="A0A507FLD2"/>
<dbReference type="EMBL" id="QEAP01000026">
    <property type="protein sequence ID" value="TPX77209.1"/>
    <property type="molecule type" value="Genomic_DNA"/>
</dbReference>
<evidence type="ECO:0008006" key="3">
    <source>
        <dbReference type="Google" id="ProtNLM"/>
    </source>
</evidence>
<dbReference type="Gene3D" id="3.15.10.10">
    <property type="entry name" value="Bactericidal permeability-increasing protein, domain 1"/>
    <property type="match status" value="1"/>
</dbReference>
<dbReference type="GO" id="GO:0008289">
    <property type="term" value="F:lipid binding"/>
    <property type="evidence" value="ECO:0007669"/>
    <property type="project" value="InterPro"/>
</dbReference>
<name>A0A507FLD2_9FUNG</name>
<evidence type="ECO:0000313" key="2">
    <source>
        <dbReference type="Proteomes" id="UP000320333"/>
    </source>
</evidence>
<dbReference type="Proteomes" id="UP000320333">
    <property type="component" value="Unassembled WGS sequence"/>
</dbReference>
<organism evidence="1 2">
    <name type="scientific">Chytriomyces confervae</name>
    <dbReference type="NCBI Taxonomy" id="246404"/>
    <lineage>
        <taxon>Eukaryota</taxon>
        <taxon>Fungi</taxon>
        <taxon>Fungi incertae sedis</taxon>
        <taxon>Chytridiomycota</taxon>
        <taxon>Chytridiomycota incertae sedis</taxon>
        <taxon>Chytridiomycetes</taxon>
        <taxon>Chytridiales</taxon>
        <taxon>Chytriomycetaceae</taxon>
        <taxon>Chytriomyces</taxon>
    </lineage>
</organism>
<dbReference type="SUPFAM" id="SSF55394">
    <property type="entry name" value="Bactericidal permeability-increasing protein, BPI"/>
    <property type="match status" value="1"/>
</dbReference>
<comment type="caution">
    <text evidence="1">The sequence shown here is derived from an EMBL/GenBank/DDBJ whole genome shotgun (WGS) entry which is preliminary data.</text>
</comment>
<gene>
    <name evidence="1" type="ORF">CcCBS67573_g01544</name>
</gene>
<accession>A0A507FLD2</accession>
<sequence>MSQGASSIEIRLEQDIFAEVAKLIAPIAEAYVLDMKIEDQHIKKALPLLGETEVASATAIKIEKFAIKGVVMPINEGFVNVNIDDAEFKVSMDVTALGGHLGITTVSAILDVDAKVRFVLEQNKMKTDVYECAVALRDFDTQIGTGITGDILSYVTEMIESVLKSSIEASLQSTVTSSLEQALDSILSRQWDIAGNVSKVFYNLAVHFLETPTVTKANGLMIVIGIDANYKMDAEAGVAALKIEH</sequence>
<dbReference type="OrthoDB" id="2122578at2759"/>